<reference evidence="2 3" key="1">
    <citation type="submission" date="2018-04" db="EMBL/GenBank/DDBJ databases">
        <title>Flavobacterium sp. nov., isolated from glacier ice.</title>
        <authorList>
            <person name="Liu Q."/>
            <person name="Xin Y.-H."/>
        </authorList>
    </citation>
    <scope>NUCLEOTIDE SEQUENCE [LARGE SCALE GENOMIC DNA]</scope>
    <source>
        <strain evidence="2 3">RB1R5</strain>
    </source>
</reference>
<dbReference type="EMBL" id="QCZI01000035">
    <property type="protein sequence ID" value="PWA03864.1"/>
    <property type="molecule type" value="Genomic_DNA"/>
</dbReference>
<protein>
    <submittedName>
        <fullName evidence="2">Uncharacterized protein</fullName>
    </submittedName>
</protein>
<gene>
    <name evidence="2" type="ORF">DB895_13980</name>
</gene>
<proteinExistence type="predicted"/>
<name>A0A2U1JFV8_9FLAO</name>
<evidence type="ECO:0000313" key="3">
    <source>
        <dbReference type="Proteomes" id="UP000245449"/>
    </source>
</evidence>
<feature type="region of interest" description="Disordered" evidence="1">
    <location>
        <begin position="24"/>
        <end position="50"/>
    </location>
</feature>
<dbReference type="AlphaFoldDB" id="A0A2U1JFV8"/>
<sequence length="62" mass="7155">MRGNLSCFFGILFGWSGEKFSTEKKQKGKNSWNEKKTKKQNLKLGEETPGPGRFFRNMLIAK</sequence>
<comment type="caution">
    <text evidence="2">The sequence shown here is derived from an EMBL/GenBank/DDBJ whole genome shotgun (WGS) entry which is preliminary data.</text>
</comment>
<organism evidence="2 3">
    <name type="scientific">Flavobacterium psychrotolerans</name>
    <dbReference type="NCBI Taxonomy" id="2169410"/>
    <lineage>
        <taxon>Bacteria</taxon>
        <taxon>Pseudomonadati</taxon>
        <taxon>Bacteroidota</taxon>
        <taxon>Flavobacteriia</taxon>
        <taxon>Flavobacteriales</taxon>
        <taxon>Flavobacteriaceae</taxon>
        <taxon>Flavobacterium</taxon>
    </lineage>
</organism>
<accession>A0A2U1JFV8</accession>
<dbReference type="Proteomes" id="UP000245449">
    <property type="component" value="Unassembled WGS sequence"/>
</dbReference>
<evidence type="ECO:0000256" key="1">
    <source>
        <dbReference type="SAM" id="MobiDB-lite"/>
    </source>
</evidence>
<keyword evidence="3" id="KW-1185">Reference proteome</keyword>
<evidence type="ECO:0000313" key="2">
    <source>
        <dbReference type="EMBL" id="PWA03864.1"/>
    </source>
</evidence>